<evidence type="ECO:0000313" key="5">
    <source>
        <dbReference type="Proteomes" id="UP000652761"/>
    </source>
</evidence>
<comment type="caution">
    <text evidence="4">The sequence shown here is derived from an EMBL/GenBank/DDBJ whole genome shotgun (WGS) entry which is preliminary data.</text>
</comment>
<dbReference type="Proteomes" id="UP000652761">
    <property type="component" value="Unassembled WGS sequence"/>
</dbReference>
<keyword evidence="5" id="KW-1185">Reference proteome</keyword>
<evidence type="ECO:0000256" key="1">
    <source>
        <dbReference type="ARBA" id="ARBA00005711"/>
    </source>
</evidence>
<dbReference type="OrthoDB" id="775261at2759"/>
<dbReference type="InterPro" id="IPR005516">
    <property type="entry name" value="Remorin_C"/>
</dbReference>
<evidence type="ECO:0000313" key="4">
    <source>
        <dbReference type="EMBL" id="MQL89927.1"/>
    </source>
</evidence>
<comment type="similarity">
    <text evidence="1">Belongs to the remorin family.</text>
</comment>
<dbReference type="Pfam" id="PF03763">
    <property type="entry name" value="Remorin_C"/>
    <property type="match status" value="1"/>
</dbReference>
<feature type="domain" description="Remorin C-terminal" evidence="3">
    <location>
        <begin position="249"/>
        <end position="358"/>
    </location>
</feature>
<proteinExistence type="inferred from homology"/>
<feature type="compositionally biased region" description="Basic and acidic residues" evidence="2">
    <location>
        <begin position="192"/>
        <end position="201"/>
    </location>
</feature>
<accession>A0A843V5J4</accession>
<sequence>MPSFAQELRGYKAAGPPWGWGDVIGHVACPPSLFFSIQQYSSRKSKHNVLLLALRCPNVMIIVVDVCGIWMVANRGAGVGVGVGEDRGVFRFCSKVGVVRSSSGKKDRESYITREGQTPPKKTVSFKEEKKESWYAKRLSRQISEVDEPSNYGFAAAIAAATYAVNSLQESSLNRNIQATGLQSPLTKTKSKKENDTDSHKPSRWFSGSKRFDGEQGKITSQNAAPIVKTPSLKTESGKLYLTNSGHTDTKADAWEKAELAKIQKRYEKTYSSLLEWESKKKTKARRRLEQNEVNPELYAAELQQERARAVNEYNEELAKINKIVAGARSVTDEKKKKDESKIKKKAYKIRSTGEVPRSCCCF</sequence>
<dbReference type="AlphaFoldDB" id="A0A843V5J4"/>
<protein>
    <recommendedName>
        <fullName evidence="3">Remorin C-terminal domain-containing protein</fullName>
    </recommendedName>
</protein>
<evidence type="ECO:0000256" key="2">
    <source>
        <dbReference type="SAM" id="MobiDB-lite"/>
    </source>
</evidence>
<evidence type="ECO:0000259" key="3">
    <source>
        <dbReference type="Pfam" id="PF03763"/>
    </source>
</evidence>
<reference evidence="4" key="1">
    <citation type="submission" date="2017-07" db="EMBL/GenBank/DDBJ databases">
        <title>Taro Niue Genome Assembly and Annotation.</title>
        <authorList>
            <person name="Atibalentja N."/>
            <person name="Keating K."/>
            <person name="Fields C.J."/>
        </authorList>
    </citation>
    <scope>NUCLEOTIDE SEQUENCE</scope>
    <source>
        <strain evidence="4">Niue_2</strain>
        <tissue evidence="4">Leaf</tissue>
    </source>
</reference>
<organism evidence="4 5">
    <name type="scientific">Colocasia esculenta</name>
    <name type="common">Wild taro</name>
    <name type="synonym">Arum esculentum</name>
    <dbReference type="NCBI Taxonomy" id="4460"/>
    <lineage>
        <taxon>Eukaryota</taxon>
        <taxon>Viridiplantae</taxon>
        <taxon>Streptophyta</taxon>
        <taxon>Embryophyta</taxon>
        <taxon>Tracheophyta</taxon>
        <taxon>Spermatophyta</taxon>
        <taxon>Magnoliopsida</taxon>
        <taxon>Liliopsida</taxon>
        <taxon>Araceae</taxon>
        <taxon>Aroideae</taxon>
        <taxon>Colocasieae</taxon>
        <taxon>Colocasia</taxon>
    </lineage>
</organism>
<dbReference type="PANTHER" id="PTHR31471">
    <property type="entry name" value="OS02G0116800 PROTEIN"/>
    <property type="match status" value="1"/>
</dbReference>
<feature type="region of interest" description="Disordered" evidence="2">
    <location>
        <begin position="179"/>
        <end position="219"/>
    </location>
</feature>
<gene>
    <name evidence="4" type="ORF">Taro_022514</name>
</gene>
<name>A0A843V5J4_COLES</name>
<dbReference type="PANTHER" id="PTHR31471:SF51">
    <property type="entry name" value="REMORIN FAMILY PROTEIN"/>
    <property type="match status" value="1"/>
</dbReference>
<feature type="compositionally biased region" description="Polar residues" evidence="2">
    <location>
        <begin position="179"/>
        <end position="188"/>
    </location>
</feature>
<dbReference type="EMBL" id="NMUH01001191">
    <property type="protein sequence ID" value="MQL89927.1"/>
    <property type="molecule type" value="Genomic_DNA"/>
</dbReference>